<dbReference type="EMBL" id="CM001368">
    <property type="protein sequence ID" value="EHJ47572.1"/>
    <property type="molecule type" value="Genomic_DNA"/>
</dbReference>
<dbReference type="InterPro" id="IPR003661">
    <property type="entry name" value="HisK_dim/P_dom"/>
</dbReference>
<keyword evidence="6" id="KW-0175">Coiled coil</keyword>
<dbReference type="NCBIfam" id="TIGR00229">
    <property type="entry name" value="sensory_box"/>
    <property type="match status" value="3"/>
</dbReference>
<feature type="domain" description="PAC" evidence="9">
    <location>
        <begin position="441"/>
        <end position="493"/>
    </location>
</feature>
<dbReference type="FunFam" id="3.30.565.10:FF:000006">
    <property type="entry name" value="Sensor histidine kinase WalK"/>
    <property type="match status" value="1"/>
</dbReference>
<dbReference type="InterPro" id="IPR035965">
    <property type="entry name" value="PAS-like_dom_sf"/>
</dbReference>
<dbReference type="PANTHER" id="PTHR43304">
    <property type="entry name" value="PHYTOCHROME-LIKE PROTEIN CPH1"/>
    <property type="match status" value="1"/>
</dbReference>
<sequence length="866" mass="97437">MHDGGKSRDELLREVRRLRLELAGRAALDSLLAGTLGLIKSEDSTPDLLRAVVSLVARETGFAAVGLRLREGEDFPYFLTTGLSEEFVRLENSLCPRGGHGRPARGEDGGPLLECACGMVIQGRLDHSEPFVTDYGSLWVNSNTALIAERPELLDQLRGNCIGSGYESSALIPIRFGATTHGLLQLEDRRRGLFTRQLIAGLELVARHLALALSQRQAVEELRLAGADLERRVSERTKALAESEVKFRIMANAIPQLAWIAQADGHIFWYNDRWYEYTGTTPEQMEGWGWQRVHDPATLPDVVEQWKASIATGKPFDMVFPLRGADGRFRPFLTRINPLLDSAGRVVQWFGTNTDISEQKRMEEELREREEQLRLFIEHAPAAIAMFDREMRYMAVSQRWLTDYGMGGHNLLGRSHYDIFPEIPERWKKIHQRGLAGSVERAEDDPFLRADGATQWLRWEVRPWYTAQGAIGGIVVFSEDITARKMAEQVLRERDKQFKMVFQASPAPMAIVSFGESRYVYANDAYLRLTGYGAGELIGRTTREVGIWDAKDARGPLGGFFAAGEKVVDSEMRITTRSGAVKSVLLSIEFMEIDGRPHVLAVAKDITERKLVEEELRHSRDALEDRVRERTRELESRNAELENFFYITSHDLQEPLRKVQVFGERLRLEYAEALGAAGKDYLKRMEGAAARMQSLINDLLDYSQVATGAHVFVYADLGEIVRQSAEDLDRLVEMTGATVTVEDLPGAEVDVVQMRQVFQNLLSNALKYHGRNPPEVRVSGEVFSDQGREMVRISVADNGIGFDPQYKDKVFQPFQRLHGRNAYQGTGIGLAIVRKVVERHKGTVTAESEPGKGARFLVTLPVNRHA</sequence>
<dbReference type="SUPFAM" id="SSF55874">
    <property type="entry name" value="ATPase domain of HSP90 chaperone/DNA topoisomerase II/histidine kinase"/>
    <property type="match status" value="1"/>
</dbReference>
<dbReference type="InterPro" id="IPR036890">
    <property type="entry name" value="HATPase_C_sf"/>
</dbReference>
<dbReference type="STRING" id="694327.DFW101_1564"/>
<dbReference type="SMART" id="SM00086">
    <property type="entry name" value="PAC"/>
    <property type="match status" value="3"/>
</dbReference>
<evidence type="ECO:0000259" key="9">
    <source>
        <dbReference type="PROSITE" id="PS50113"/>
    </source>
</evidence>
<dbReference type="HOGENOM" id="CLU_330851_0_0_7"/>
<dbReference type="SUPFAM" id="SSF55785">
    <property type="entry name" value="PYP-like sensor domain (PAS domain)"/>
    <property type="match status" value="3"/>
</dbReference>
<dbReference type="CDD" id="cd00130">
    <property type="entry name" value="PAS"/>
    <property type="match status" value="3"/>
</dbReference>
<dbReference type="InterPro" id="IPR003594">
    <property type="entry name" value="HATPase_dom"/>
</dbReference>
<keyword evidence="5 10" id="KW-0418">Kinase</keyword>
<feature type="domain" description="PAS" evidence="8">
    <location>
        <begin position="494"/>
        <end position="541"/>
    </location>
</feature>
<dbReference type="FunFam" id="3.30.450.20:FF:000099">
    <property type="entry name" value="Sensory box sensor histidine kinase"/>
    <property type="match status" value="1"/>
</dbReference>
<dbReference type="PROSITE" id="PS50113">
    <property type="entry name" value="PAC"/>
    <property type="match status" value="3"/>
</dbReference>
<dbReference type="Proteomes" id="UP000004662">
    <property type="component" value="Chromosome"/>
</dbReference>
<dbReference type="Gene3D" id="3.30.450.40">
    <property type="match status" value="1"/>
</dbReference>
<dbReference type="PROSITE" id="PS50112">
    <property type="entry name" value="PAS"/>
    <property type="match status" value="2"/>
</dbReference>
<dbReference type="EC" id="2.7.13.3" evidence="2"/>
<evidence type="ECO:0000259" key="8">
    <source>
        <dbReference type="PROSITE" id="PS50112"/>
    </source>
</evidence>
<feature type="domain" description="PAC" evidence="9">
    <location>
        <begin position="316"/>
        <end position="368"/>
    </location>
</feature>
<dbReference type="InterPro" id="IPR005467">
    <property type="entry name" value="His_kinase_dom"/>
</dbReference>
<dbReference type="eggNOG" id="COG2202">
    <property type="taxonomic scope" value="Bacteria"/>
</dbReference>
<feature type="domain" description="PAS" evidence="8">
    <location>
        <begin position="243"/>
        <end position="287"/>
    </location>
</feature>
<dbReference type="InterPro" id="IPR029016">
    <property type="entry name" value="GAF-like_dom_sf"/>
</dbReference>
<dbReference type="SMART" id="SM00091">
    <property type="entry name" value="PAS"/>
    <property type="match status" value="3"/>
</dbReference>
<evidence type="ECO:0000313" key="10">
    <source>
        <dbReference type="EMBL" id="EHJ47572.1"/>
    </source>
</evidence>
<evidence type="ECO:0000256" key="4">
    <source>
        <dbReference type="ARBA" id="ARBA00022679"/>
    </source>
</evidence>
<protein>
    <recommendedName>
        <fullName evidence="2">histidine kinase</fullName>
        <ecNumber evidence="2">2.7.13.3</ecNumber>
    </recommendedName>
</protein>
<dbReference type="Pfam" id="PF13426">
    <property type="entry name" value="PAS_9"/>
    <property type="match status" value="1"/>
</dbReference>
<evidence type="ECO:0000256" key="5">
    <source>
        <dbReference type="ARBA" id="ARBA00022777"/>
    </source>
</evidence>
<evidence type="ECO:0000313" key="11">
    <source>
        <dbReference type="Proteomes" id="UP000004662"/>
    </source>
</evidence>
<dbReference type="Pfam" id="PF02518">
    <property type="entry name" value="HATPase_c"/>
    <property type="match status" value="1"/>
</dbReference>
<dbReference type="SUPFAM" id="SSF47384">
    <property type="entry name" value="Homodimeric domain of signal transducing histidine kinase"/>
    <property type="match status" value="1"/>
</dbReference>
<dbReference type="eggNOG" id="COG4251">
    <property type="taxonomic scope" value="Bacteria"/>
</dbReference>
<dbReference type="PANTHER" id="PTHR43304:SF1">
    <property type="entry name" value="PAC DOMAIN-CONTAINING PROTEIN"/>
    <property type="match status" value="1"/>
</dbReference>
<dbReference type="InterPro" id="IPR004358">
    <property type="entry name" value="Sig_transdc_His_kin-like_C"/>
</dbReference>
<dbReference type="InterPro" id="IPR000014">
    <property type="entry name" value="PAS"/>
</dbReference>
<proteinExistence type="predicted"/>
<feature type="coiled-coil region" evidence="6">
    <location>
        <begin position="613"/>
        <end position="640"/>
    </location>
</feature>
<name>G7Q6F9_9BACT</name>
<feature type="domain" description="PAC" evidence="9">
    <location>
        <begin position="568"/>
        <end position="618"/>
    </location>
</feature>
<dbReference type="InterPro" id="IPR000700">
    <property type="entry name" value="PAS-assoc_C"/>
</dbReference>
<dbReference type="AlphaFoldDB" id="G7Q6F9"/>
<feature type="domain" description="Histidine kinase" evidence="7">
    <location>
        <begin position="647"/>
        <end position="864"/>
    </location>
</feature>
<dbReference type="Gene3D" id="3.30.450.20">
    <property type="entry name" value="PAS domain"/>
    <property type="match status" value="3"/>
</dbReference>
<dbReference type="SUPFAM" id="SSF55781">
    <property type="entry name" value="GAF domain-like"/>
    <property type="match status" value="1"/>
</dbReference>
<dbReference type="Gene3D" id="3.30.565.10">
    <property type="entry name" value="Histidine kinase-like ATPase, C-terminal domain"/>
    <property type="match status" value="1"/>
</dbReference>
<dbReference type="eggNOG" id="COG2203">
    <property type="taxonomic scope" value="Bacteria"/>
</dbReference>
<reference evidence="11" key="1">
    <citation type="journal article" date="2015" name="Genome Announc.">
        <title>High-Quality Draft Genome Sequence of Desulfovibrio carbinoliphilus FW-101-2B, an Organic Acid-Oxidizing Sulfate-Reducing Bacterium Isolated from Uranium(VI)-Contaminated Groundwater.</title>
        <authorList>
            <person name="Ramsay B.D."/>
            <person name="Hwang C."/>
            <person name="Woo H.L."/>
            <person name="Carroll S.L."/>
            <person name="Lucas S."/>
            <person name="Han J."/>
            <person name="Lapidus A.L."/>
            <person name="Cheng J.F."/>
            <person name="Goodwin L.A."/>
            <person name="Pitluck S."/>
            <person name="Peters L."/>
            <person name="Chertkov O."/>
            <person name="Held B."/>
            <person name="Detter J.C."/>
            <person name="Han C.S."/>
            <person name="Tapia R."/>
            <person name="Land M.L."/>
            <person name="Hauser L.J."/>
            <person name="Kyrpides N.C."/>
            <person name="Ivanova N.N."/>
            <person name="Mikhailova N."/>
            <person name="Pagani I."/>
            <person name="Woyke T."/>
            <person name="Arkin A.P."/>
            <person name="Dehal P."/>
            <person name="Chivian D."/>
            <person name="Criddle C.S."/>
            <person name="Wu W."/>
            <person name="Chakraborty R."/>
            <person name="Hazen T.C."/>
            <person name="Fields M.W."/>
        </authorList>
    </citation>
    <scope>NUCLEOTIDE SEQUENCE [LARGE SCALE GENOMIC DNA]</scope>
    <source>
        <strain evidence="11">FW-101-2B</strain>
    </source>
</reference>
<evidence type="ECO:0000259" key="7">
    <source>
        <dbReference type="PROSITE" id="PS50109"/>
    </source>
</evidence>
<keyword evidence="11" id="KW-1185">Reference proteome</keyword>
<evidence type="ECO:0000256" key="1">
    <source>
        <dbReference type="ARBA" id="ARBA00000085"/>
    </source>
</evidence>
<dbReference type="SMART" id="SM00387">
    <property type="entry name" value="HATPase_c"/>
    <property type="match status" value="1"/>
</dbReference>
<dbReference type="CDD" id="cd00082">
    <property type="entry name" value="HisKA"/>
    <property type="match status" value="1"/>
</dbReference>
<accession>G7Q6F9</accession>
<dbReference type="PRINTS" id="PR00344">
    <property type="entry name" value="BCTRLSENSOR"/>
</dbReference>
<dbReference type="InterPro" id="IPR013656">
    <property type="entry name" value="PAS_4"/>
</dbReference>
<gene>
    <name evidence="10" type="ORF">DFW101_1564</name>
</gene>
<dbReference type="GO" id="GO:0000155">
    <property type="term" value="F:phosphorelay sensor kinase activity"/>
    <property type="evidence" value="ECO:0007669"/>
    <property type="project" value="InterPro"/>
</dbReference>
<dbReference type="Pfam" id="PF00512">
    <property type="entry name" value="HisKA"/>
    <property type="match status" value="1"/>
</dbReference>
<keyword evidence="3" id="KW-0597">Phosphoprotein</keyword>
<dbReference type="InterPro" id="IPR052162">
    <property type="entry name" value="Sensor_kinase/Photoreceptor"/>
</dbReference>
<keyword evidence="4" id="KW-0808">Transferase</keyword>
<evidence type="ECO:0000256" key="3">
    <source>
        <dbReference type="ARBA" id="ARBA00022553"/>
    </source>
</evidence>
<dbReference type="Gene3D" id="1.10.287.130">
    <property type="match status" value="1"/>
</dbReference>
<dbReference type="PROSITE" id="PS50109">
    <property type="entry name" value="HIS_KIN"/>
    <property type="match status" value="1"/>
</dbReference>
<organism evidence="10 11">
    <name type="scientific">Solidesulfovibrio carbinoliphilus subsp. oakridgensis</name>
    <dbReference type="NCBI Taxonomy" id="694327"/>
    <lineage>
        <taxon>Bacteria</taxon>
        <taxon>Pseudomonadati</taxon>
        <taxon>Thermodesulfobacteriota</taxon>
        <taxon>Desulfovibrionia</taxon>
        <taxon>Desulfovibrionales</taxon>
        <taxon>Desulfovibrionaceae</taxon>
        <taxon>Solidesulfovibrio</taxon>
    </lineage>
</organism>
<dbReference type="InterPro" id="IPR001610">
    <property type="entry name" value="PAC"/>
</dbReference>
<evidence type="ECO:0000256" key="2">
    <source>
        <dbReference type="ARBA" id="ARBA00012438"/>
    </source>
</evidence>
<dbReference type="SMART" id="SM00388">
    <property type="entry name" value="HisKA"/>
    <property type="match status" value="1"/>
</dbReference>
<dbReference type="Pfam" id="PF08448">
    <property type="entry name" value="PAS_4"/>
    <property type="match status" value="2"/>
</dbReference>
<dbReference type="RefSeq" id="WP_009180967.1">
    <property type="nucleotide sequence ID" value="NZ_CM001368.1"/>
</dbReference>
<evidence type="ECO:0000256" key="6">
    <source>
        <dbReference type="SAM" id="Coils"/>
    </source>
</evidence>
<dbReference type="InterPro" id="IPR036097">
    <property type="entry name" value="HisK_dim/P_sf"/>
</dbReference>
<comment type="catalytic activity">
    <reaction evidence="1">
        <text>ATP + protein L-histidine = ADP + protein N-phospho-L-histidine.</text>
        <dbReference type="EC" id="2.7.13.3"/>
    </reaction>
</comment>